<organism evidence="2 3">
    <name type="scientific">Actinoplanes missouriensis (strain ATCC 14538 / DSM 43046 / CBS 188.64 / JCM 3121 / NBRC 102363 / NCIMB 12654 / NRRL B-3342 / UNCC 431)</name>
    <dbReference type="NCBI Taxonomy" id="512565"/>
    <lineage>
        <taxon>Bacteria</taxon>
        <taxon>Bacillati</taxon>
        <taxon>Actinomycetota</taxon>
        <taxon>Actinomycetes</taxon>
        <taxon>Micromonosporales</taxon>
        <taxon>Micromonosporaceae</taxon>
        <taxon>Actinoplanes</taxon>
    </lineage>
</organism>
<dbReference type="EMBL" id="AP012319">
    <property type="protein sequence ID" value="BAL86285.1"/>
    <property type="molecule type" value="Genomic_DNA"/>
</dbReference>
<feature type="compositionally biased region" description="Basic and acidic residues" evidence="1">
    <location>
        <begin position="23"/>
        <end position="33"/>
    </location>
</feature>
<sequence length="90" mass="8628">MRVTGRAEADRAGADPVVAGRAAADRAEVRVGRPGDSAAFVAGTNGFGSKDSSSAPAGAESADPGAPAPNQPPAGASDCLASGIVAPGRR</sequence>
<dbReference type="Proteomes" id="UP000007882">
    <property type="component" value="Chromosome"/>
</dbReference>
<proteinExistence type="predicted"/>
<feature type="compositionally biased region" description="Basic and acidic residues" evidence="1">
    <location>
        <begin position="1"/>
        <end position="13"/>
    </location>
</feature>
<dbReference type="HOGENOM" id="CLU_2434263_0_0_11"/>
<reference evidence="2 3" key="1">
    <citation type="submission" date="2012-02" db="EMBL/GenBank/DDBJ databases">
        <title>Complete genome sequence of Actinoplanes missouriensis 431 (= NBRC 102363).</title>
        <authorList>
            <person name="Ohnishi Y."/>
            <person name="Ishikawa J."/>
            <person name="Sekine M."/>
            <person name="Hosoyama A."/>
            <person name="Harada T."/>
            <person name="Narita H."/>
            <person name="Hata T."/>
            <person name="Konno Y."/>
            <person name="Tutikane K."/>
            <person name="Fujita N."/>
            <person name="Horinouchi S."/>
            <person name="Hayakawa M."/>
        </authorList>
    </citation>
    <scope>NUCLEOTIDE SEQUENCE [LARGE SCALE GENOMIC DNA]</scope>
    <source>
        <strain evidence="3">ATCC 14538 / DSM 43046 / CBS 188.64 / JCM 3121 / NBRC 102363 / NCIMB 12654 / NRRL B-3342 / UNCC 431</strain>
    </source>
</reference>
<evidence type="ECO:0000313" key="2">
    <source>
        <dbReference type="EMBL" id="BAL86285.1"/>
    </source>
</evidence>
<feature type="region of interest" description="Disordered" evidence="1">
    <location>
        <begin position="1"/>
        <end position="90"/>
    </location>
</feature>
<accession>I0GZU8</accession>
<dbReference type="AlphaFoldDB" id="I0GZU8"/>
<protein>
    <submittedName>
        <fullName evidence="2">Uncharacterized protein</fullName>
    </submittedName>
</protein>
<evidence type="ECO:0000313" key="3">
    <source>
        <dbReference type="Proteomes" id="UP000007882"/>
    </source>
</evidence>
<dbReference type="KEGG" id="ams:AMIS_10650"/>
<keyword evidence="3" id="KW-1185">Reference proteome</keyword>
<name>I0GZU8_ACTM4</name>
<gene>
    <name evidence="2" type="ordered locus">AMIS_10650</name>
</gene>
<evidence type="ECO:0000256" key="1">
    <source>
        <dbReference type="SAM" id="MobiDB-lite"/>
    </source>
</evidence>